<organism evidence="1 2">
    <name type="scientific">Mesorhizobium sangaii</name>
    <dbReference type="NCBI Taxonomy" id="505389"/>
    <lineage>
        <taxon>Bacteria</taxon>
        <taxon>Pseudomonadati</taxon>
        <taxon>Pseudomonadota</taxon>
        <taxon>Alphaproteobacteria</taxon>
        <taxon>Hyphomicrobiales</taxon>
        <taxon>Phyllobacteriaceae</taxon>
        <taxon>Mesorhizobium</taxon>
    </lineage>
</organism>
<accession>A0A841PAW4</accession>
<comment type="caution">
    <text evidence="1">The sequence shown here is derived from an EMBL/GenBank/DDBJ whole genome shotgun (WGS) entry which is preliminary data.</text>
</comment>
<name>A0A841PAW4_9HYPH</name>
<dbReference type="Proteomes" id="UP000556329">
    <property type="component" value="Unassembled WGS sequence"/>
</dbReference>
<protein>
    <submittedName>
        <fullName evidence="1">Uncharacterized protein</fullName>
    </submittedName>
</protein>
<evidence type="ECO:0000313" key="1">
    <source>
        <dbReference type="EMBL" id="MBB6412434.1"/>
    </source>
</evidence>
<keyword evidence="2" id="KW-1185">Reference proteome</keyword>
<gene>
    <name evidence="1" type="ORF">HNQ71_005124</name>
</gene>
<dbReference type="EMBL" id="JACHEF010000005">
    <property type="protein sequence ID" value="MBB6412434.1"/>
    <property type="molecule type" value="Genomic_DNA"/>
</dbReference>
<reference evidence="1 2" key="1">
    <citation type="submission" date="2020-08" db="EMBL/GenBank/DDBJ databases">
        <title>Genomic Encyclopedia of Type Strains, Phase IV (KMG-IV): sequencing the most valuable type-strain genomes for metagenomic binning, comparative biology and taxonomic classification.</title>
        <authorList>
            <person name="Goeker M."/>
        </authorList>
    </citation>
    <scope>NUCLEOTIDE SEQUENCE [LARGE SCALE GENOMIC DNA]</scope>
    <source>
        <strain evidence="1 2">DSM 100039</strain>
    </source>
</reference>
<proteinExistence type="predicted"/>
<evidence type="ECO:0000313" key="2">
    <source>
        <dbReference type="Proteomes" id="UP000556329"/>
    </source>
</evidence>
<sequence length="43" mass="4769">MSSRGICPFISWVPRADEWGEAPKSIDGPDNLNYSSIFDIVPT</sequence>
<dbReference type="AlphaFoldDB" id="A0A841PAW4"/>